<dbReference type="PANTHER" id="PTHR43918">
    <property type="entry name" value="ACETYLCHOLINESTERASE"/>
    <property type="match status" value="1"/>
</dbReference>
<evidence type="ECO:0000256" key="5">
    <source>
        <dbReference type="SAM" id="MobiDB-lite"/>
    </source>
</evidence>
<evidence type="ECO:0000256" key="4">
    <source>
        <dbReference type="RuleBase" id="RU361235"/>
    </source>
</evidence>
<dbReference type="Proteomes" id="UP000694845">
    <property type="component" value="Unplaced"/>
</dbReference>
<evidence type="ECO:0000259" key="6">
    <source>
        <dbReference type="Pfam" id="PF00135"/>
    </source>
</evidence>
<feature type="domain" description="Carboxylesterase type B" evidence="6">
    <location>
        <begin position="23"/>
        <end position="349"/>
    </location>
</feature>
<dbReference type="GO" id="GO:0006581">
    <property type="term" value="P:acetylcholine catabolic process"/>
    <property type="evidence" value="ECO:0007669"/>
    <property type="project" value="TreeGrafter"/>
</dbReference>
<protein>
    <recommendedName>
        <fullName evidence="4">Carboxylic ester hydrolase</fullName>
        <ecNumber evidence="4">3.1.1.-</ecNumber>
    </recommendedName>
</protein>
<comment type="similarity">
    <text evidence="1 4">Belongs to the type-B carboxylesterase/lipase family.</text>
</comment>
<evidence type="ECO:0000256" key="2">
    <source>
        <dbReference type="ARBA" id="ARBA00022487"/>
    </source>
</evidence>
<dbReference type="PANTHER" id="PTHR43918:SF4">
    <property type="entry name" value="CARBOXYLIC ESTER HYDROLASE"/>
    <property type="match status" value="1"/>
</dbReference>
<keyword evidence="3 4" id="KW-0378">Hydrolase</keyword>
<dbReference type="InterPro" id="IPR002018">
    <property type="entry name" value="CarbesteraseB"/>
</dbReference>
<dbReference type="SUPFAM" id="SSF53474">
    <property type="entry name" value="alpha/beta-Hydrolases"/>
    <property type="match status" value="1"/>
</dbReference>
<keyword evidence="2" id="KW-0719">Serine esterase</keyword>
<reference evidence="8" key="1">
    <citation type="submission" date="2025-08" db="UniProtKB">
        <authorList>
            <consortium name="RefSeq"/>
        </authorList>
    </citation>
    <scope>IDENTIFICATION</scope>
</reference>
<dbReference type="PROSITE" id="PS00122">
    <property type="entry name" value="CARBOXYLESTERASE_B_1"/>
    <property type="match status" value="1"/>
</dbReference>
<dbReference type="GO" id="GO:0003990">
    <property type="term" value="F:acetylcholinesterase activity"/>
    <property type="evidence" value="ECO:0007669"/>
    <property type="project" value="TreeGrafter"/>
</dbReference>
<evidence type="ECO:0000313" key="8">
    <source>
        <dbReference type="RefSeq" id="XP_022099951.1"/>
    </source>
</evidence>
<feature type="chain" id="PRO_5034442367" description="Carboxylic ester hydrolase" evidence="4">
    <location>
        <begin position="21"/>
        <end position="470"/>
    </location>
</feature>
<evidence type="ECO:0000313" key="7">
    <source>
        <dbReference type="Proteomes" id="UP000694845"/>
    </source>
</evidence>
<feature type="signal peptide" evidence="4">
    <location>
        <begin position="1"/>
        <end position="20"/>
    </location>
</feature>
<dbReference type="EC" id="3.1.1.-" evidence="4"/>
<name>A0A8B7Z9M1_ACAPL</name>
<dbReference type="GO" id="GO:0005886">
    <property type="term" value="C:plasma membrane"/>
    <property type="evidence" value="ECO:0007669"/>
    <property type="project" value="TreeGrafter"/>
</dbReference>
<feature type="region of interest" description="Disordered" evidence="5">
    <location>
        <begin position="437"/>
        <end position="470"/>
    </location>
</feature>
<keyword evidence="7" id="KW-1185">Reference proteome</keyword>
<dbReference type="OrthoDB" id="3200163at2759"/>
<dbReference type="InterPro" id="IPR050654">
    <property type="entry name" value="AChE-related_enzymes"/>
</dbReference>
<keyword evidence="4" id="KW-0732">Signal</keyword>
<evidence type="ECO:0000256" key="3">
    <source>
        <dbReference type="ARBA" id="ARBA00022801"/>
    </source>
</evidence>
<gene>
    <name evidence="8" type="primary">LOC110984261</name>
</gene>
<dbReference type="GO" id="GO:0005615">
    <property type="term" value="C:extracellular space"/>
    <property type="evidence" value="ECO:0007669"/>
    <property type="project" value="TreeGrafter"/>
</dbReference>
<dbReference type="GO" id="GO:0019695">
    <property type="term" value="P:choline metabolic process"/>
    <property type="evidence" value="ECO:0007669"/>
    <property type="project" value="TreeGrafter"/>
</dbReference>
<feature type="compositionally biased region" description="Basic and acidic residues" evidence="5">
    <location>
        <begin position="437"/>
        <end position="458"/>
    </location>
</feature>
<accession>A0A8B7Z9M1</accession>
<organism evidence="7 8">
    <name type="scientific">Acanthaster planci</name>
    <name type="common">Crown-of-thorns starfish</name>
    <dbReference type="NCBI Taxonomy" id="133434"/>
    <lineage>
        <taxon>Eukaryota</taxon>
        <taxon>Metazoa</taxon>
        <taxon>Echinodermata</taxon>
        <taxon>Eleutherozoa</taxon>
        <taxon>Asterozoa</taxon>
        <taxon>Asteroidea</taxon>
        <taxon>Valvatacea</taxon>
        <taxon>Valvatida</taxon>
        <taxon>Acanthasteridae</taxon>
        <taxon>Acanthaster</taxon>
    </lineage>
</organism>
<evidence type="ECO:0000256" key="1">
    <source>
        <dbReference type="ARBA" id="ARBA00005964"/>
    </source>
</evidence>
<dbReference type="InterPro" id="IPR019826">
    <property type="entry name" value="Carboxylesterase_B_AS"/>
</dbReference>
<dbReference type="RefSeq" id="XP_022099951.1">
    <property type="nucleotide sequence ID" value="XM_022244259.1"/>
</dbReference>
<dbReference type="GeneID" id="110984261"/>
<dbReference type="InterPro" id="IPR029058">
    <property type="entry name" value="AB_hydrolase_fold"/>
</dbReference>
<dbReference type="Gene3D" id="3.40.50.1820">
    <property type="entry name" value="alpha/beta hydrolase"/>
    <property type="match status" value="2"/>
</dbReference>
<dbReference type="AlphaFoldDB" id="A0A8B7Z9M1"/>
<proteinExistence type="inferred from homology"/>
<sequence>MQVVIEFVLCAVFLIRMSSGEDPPVVTTSQGRIVGTKLQFAPEDPALRRSVDAYLGVPYAEAPVGPLRFKPPVAKSWSGDLQATKLGNRCPQPVMPIGNITMTGPFNEDCLVLDIFVPKPVPPKAAVLLFIHGGGYTIGAGTMLEIYSTPIAALGDVIVVAPNYRLGVLGFLSTGDEVVPGNMGLLDQRLAMEWVRDNIAAFGGDPQRVAIFGESAGSSSVSLHMVSPGSAGLFRGAIMQSGDATSPWAFLPSGKGRSRAFALGKLVGCEEQTSAELLECLQKVEDLDVFVQTQYEKMMETVDIDEMMTFQPIADGDVIPFTPAELYAEGAINDAVSIIGSLADEANWSFTEDEARMSKQIINYWANLAKTGNPNLSSLDGEQREEEKLPEWPLFTVEELAYKDLSPSMENGRGIKAKECIMWNEFLPQLLKTAEEAKKCEEAPTESSSKDSADKEVEQGTCTKENCPED</sequence>
<dbReference type="Pfam" id="PF00135">
    <property type="entry name" value="COesterase"/>
    <property type="match status" value="1"/>
</dbReference>